<gene>
    <name evidence="18" type="primary">ddl</name>
    <name evidence="23" type="ORF">CWE06_08120</name>
</gene>
<dbReference type="GO" id="GO:0008716">
    <property type="term" value="F:D-alanine-D-alanine ligase activity"/>
    <property type="evidence" value="ECO:0007669"/>
    <property type="project" value="UniProtKB-UniRule"/>
</dbReference>
<dbReference type="GO" id="GO:0071555">
    <property type="term" value="P:cell wall organization"/>
    <property type="evidence" value="ECO:0007669"/>
    <property type="project" value="UniProtKB-KW"/>
</dbReference>
<evidence type="ECO:0000256" key="16">
    <source>
        <dbReference type="ARBA" id="ARBA00023316"/>
    </source>
</evidence>
<dbReference type="Pfam" id="PF01820">
    <property type="entry name" value="Dala_Dala_lig_N"/>
    <property type="match status" value="1"/>
</dbReference>
<dbReference type="GO" id="GO:0008360">
    <property type="term" value="P:regulation of cell shape"/>
    <property type="evidence" value="ECO:0007669"/>
    <property type="project" value="UniProtKB-KW"/>
</dbReference>
<evidence type="ECO:0000256" key="19">
    <source>
        <dbReference type="PIRSR" id="PIRSR039102-1"/>
    </source>
</evidence>
<dbReference type="PROSITE" id="PS50975">
    <property type="entry name" value="ATP_GRASP"/>
    <property type="match status" value="1"/>
</dbReference>
<comment type="cofactor">
    <cofactor evidence="20">
        <name>Mg(2+)</name>
        <dbReference type="ChEBI" id="CHEBI:18420"/>
    </cofactor>
    <cofactor evidence="20">
        <name>Mn(2+)</name>
        <dbReference type="ChEBI" id="CHEBI:29035"/>
    </cofactor>
    <text evidence="20">Binds 2 magnesium or manganese ions per subunit.</text>
</comment>
<name>A0A432VSW6_9GAMM</name>
<keyword evidence="16 18" id="KW-0961">Cell wall biogenesis/degradation</keyword>
<evidence type="ECO:0000256" key="17">
    <source>
        <dbReference type="ARBA" id="ARBA00047614"/>
    </source>
</evidence>
<comment type="catalytic activity">
    <reaction evidence="17 18">
        <text>2 D-alanine + ATP = D-alanyl-D-alanine + ADP + phosphate + H(+)</text>
        <dbReference type="Rhea" id="RHEA:11224"/>
        <dbReference type="ChEBI" id="CHEBI:15378"/>
        <dbReference type="ChEBI" id="CHEBI:30616"/>
        <dbReference type="ChEBI" id="CHEBI:43474"/>
        <dbReference type="ChEBI" id="CHEBI:57416"/>
        <dbReference type="ChEBI" id="CHEBI:57822"/>
        <dbReference type="ChEBI" id="CHEBI:456216"/>
        <dbReference type="EC" id="6.3.2.4"/>
    </reaction>
</comment>
<sequence>MKFGKVAVLAGGDSAEREVSQRSGAAVHKALVEQGVDAFLYDPAERGWQNLLATGVERVFIALHGRGGEDGQTQAILEMLGLPYTGSGVLASALAMDKGRTKALWRGVGLPTAQAVTVKRGEHVNFAQLLADLGGQVMVKPAHEGSSIGMAMADSADALAAALAAAADFDHEMLVETWLSGPEYTVGIVAGEALPAIRVKTPHAFYDYAAKYQDNTTEYLCPAGLSVDREAAVRALALEAFAAVGAEGWGRVDLMENSRGELQLLELNTVPGMTEKSLVPKAAAQLGMSFGELVVKILSTTLPAAELLANTEAAER</sequence>
<dbReference type="NCBIfam" id="TIGR01205">
    <property type="entry name" value="D_ala_D_alaTIGR"/>
    <property type="match status" value="1"/>
</dbReference>
<dbReference type="PANTHER" id="PTHR23132:SF23">
    <property type="entry name" value="D-ALANINE--D-ALANINE LIGASE B"/>
    <property type="match status" value="1"/>
</dbReference>
<evidence type="ECO:0000256" key="14">
    <source>
        <dbReference type="ARBA" id="ARBA00022984"/>
    </source>
</evidence>
<dbReference type="EC" id="6.3.2.4" evidence="6 18"/>
<feature type="binding site" evidence="20">
    <location>
        <position position="253"/>
    </location>
    <ligand>
        <name>Mg(2+)</name>
        <dbReference type="ChEBI" id="CHEBI:18420"/>
        <label>1</label>
    </ligand>
</feature>
<evidence type="ECO:0000256" key="18">
    <source>
        <dbReference type="HAMAP-Rule" id="MF_00047"/>
    </source>
</evidence>
<feature type="active site" evidence="19">
    <location>
        <position position="146"/>
    </location>
</feature>
<dbReference type="GO" id="GO:0005829">
    <property type="term" value="C:cytosol"/>
    <property type="evidence" value="ECO:0007669"/>
    <property type="project" value="TreeGrafter"/>
</dbReference>
<feature type="binding site" evidence="20">
    <location>
        <position position="268"/>
    </location>
    <ligand>
        <name>Mg(2+)</name>
        <dbReference type="ChEBI" id="CHEBI:18420"/>
        <label>2</label>
    </ligand>
</feature>
<proteinExistence type="inferred from homology"/>
<dbReference type="PANTHER" id="PTHR23132">
    <property type="entry name" value="D-ALANINE--D-ALANINE LIGASE"/>
    <property type="match status" value="1"/>
</dbReference>
<dbReference type="InterPro" id="IPR000291">
    <property type="entry name" value="D-Ala_lig_Van_CS"/>
</dbReference>
<dbReference type="Proteomes" id="UP000288212">
    <property type="component" value="Unassembled WGS sequence"/>
</dbReference>
<accession>A0A432VSW6</accession>
<evidence type="ECO:0000259" key="22">
    <source>
        <dbReference type="PROSITE" id="PS50975"/>
    </source>
</evidence>
<evidence type="ECO:0000256" key="9">
    <source>
        <dbReference type="ARBA" id="ARBA00022723"/>
    </source>
</evidence>
<evidence type="ECO:0000256" key="11">
    <source>
        <dbReference type="ARBA" id="ARBA00022840"/>
    </source>
</evidence>
<comment type="cofactor">
    <cofactor evidence="1">
        <name>Mn(2+)</name>
        <dbReference type="ChEBI" id="CHEBI:29035"/>
    </cofactor>
</comment>
<dbReference type="GO" id="GO:0046872">
    <property type="term" value="F:metal ion binding"/>
    <property type="evidence" value="ECO:0007669"/>
    <property type="project" value="UniProtKB-KW"/>
</dbReference>
<comment type="caution">
    <text evidence="23">The sequence shown here is derived from an EMBL/GenBank/DDBJ whole genome shotgun (WGS) entry which is preliminary data.</text>
</comment>
<evidence type="ECO:0000256" key="3">
    <source>
        <dbReference type="ARBA" id="ARBA00004496"/>
    </source>
</evidence>
<evidence type="ECO:0000256" key="12">
    <source>
        <dbReference type="ARBA" id="ARBA00022842"/>
    </source>
</evidence>
<evidence type="ECO:0000256" key="21">
    <source>
        <dbReference type="PROSITE-ProRule" id="PRU00409"/>
    </source>
</evidence>
<dbReference type="PIRSF" id="PIRSF039102">
    <property type="entry name" value="Ddl/VanB"/>
    <property type="match status" value="1"/>
</dbReference>
<dbReference type="GO" id="GO:0009252">
    <property type="term" value="P:peptidoglycan biosynthetic process"/>
    <property type="evidence" value="ECO:0007669"/>
    <property type="project" value="UniProtKB-UniRule"/>
</dbReference>
<protein>
    <recommendedName>
        <fullName evidence="6 18">D-alanine--D-alanine ligase</fullName>
        <ecNumber evidence="6 18">6.3.2.4</ecNumber>
    </recommendedName>
    <alternativeName>
        <fullName evidence="18">D-Ala-D-Ala ligase</fullName>
    </alternativeName>
    <alternativeName>
        <fullName evidence="18">D-alanylalanine synthetase</fullName>
    </alternativeName>
</protein>
<comment type="subcellular location">
    <subcellularLocation>
        <location evidence="3 18">Cytoplasm</location>
    </subcellularLocation>
</comment>
<dbReference type="InterPro" id="IPR013815">
    <property type="entry name" value="ATP_grasp_subdomain_1"/>
</dbReference>
<feature type="binding site" evidence="20">
    <location>
        <position position="266"/>
    </location>
    <ligand>
        <name>Mg(2+)</name>
        <dbReference type="ChEBI" id="CHEBI:18420"/>
        <label>1</label>
    </ligand>
</feature>
<dbReference type="OrthoDB" id="9813261at2"/>
<keyword evidence="11 21" id="KW-0067">ATP-binding</keyword>
<dbReference type="Gene3D" id="3.30.1490.20">
    <property type="entry name" value="ATP-grasp fold, A domain"/>
    <property type="match status" value="1"/>
</dbReference>
<dbReference type="Pfam" id="PF07478">
    <property type="entry name" value="Dala_Dala_lig_C"/>
    <property type="match status" value="1"/>
</dbReference>
<keyword evidence="24" id="KW-1185">Reference proteome</keyword>
<keyword evidence="12 20" id="KW-0460">Magnesium</keyword>
<dbReference type="InterPro" id="IPR005905">
    <property type="entry name" value="D_ala_D_ala"/>
</dbReference>
<reference evidence="23 24" key="1">
    <citation type="journal article" date="2011" name="Front. Microbiol.">
        <title>Genomic signatures of strain selection and enhancement in Bacillus atrophaeus var. globigii, a historical biowarfare simulant.</title>
        <authorList>
            <person name="Gibbons H.S."/>
            <person name="Broomall S.M."/>
            <person name="McNew L.A."/>
            <person name="Daligault H."/>
            <person name="Chapman C."/>
            <person name="Bruce D."/>
            <person name="Karavis M."/>
            <person name="Krepps M."/>
            <person name="McGregor P.A."/>
            <person name="Hong C."/>
            <person name="Park K.H."/>
            <person name="Akmal A."/>
            <person name="Feldman A."/>
            <person name="Lin J.S."/>
            <person name="Chang W.E."/>
            <person name="Higgs B.W."/>
            <person name="Demirev P."/>
            <person name="Lindquist J."/>
            <person name="Liem A."/>
            <person name="Fochler E."/>
            <person name="Read T.D."/>
            <person name="Tapia R."/>
            <person name="Johnson S."/>
            <person name="Bishop-Lilly K.A."/>
            <person name="Detter C."/>
            <person name="Han C."/>
            <person name="Sozhamannan S."/>
            <person name="Rosenzweig C.N."/>
            <person name="Skowronski E.W."/>
        </authorList>
    </citation>
    <scope>NUCLEOTIDE SEQUENCE [LARGE SCALE GENOMIC DNA]</scope>
    <source>
        <strain evidence="23 24">AK5</strain>
    </source>
</reference>
<organism evidence="23 24">
    <name type="scientific">Aliidiomarina haloalkalitolerans</name>
    <dbReference type="NCBI Taxonomy" id="859059"/>
    <lineage>
        <taxon>Bacteria</taxon>
        <taxon>Pseudomonadati</taxon>
        <taxon>Pseudomonadota</taxon>
        <taxon>Gammaproteobacteria</taxon>
        <taxon>Alteromonadales</taxon>
        <taxon>Idiomarinaceae</taxon>
        <taxon>Aliidiomarina</taxon>
    </lineage>
</organism>
<dbReference type="InterPro" id="IPR016185">
    <property type="entry name" value="PreATP-grasp_dom_sf"/>
</dbReference>
<dbReference type="AlphaFoldDB" id="A0A432VSW6"/>
<dbReference type="PROSITE" id="PS00843">
    <property type="entry name" value="DALA_DALA_LIGASE_1"/>
    <property type="match status" value="1"/>
</dbReference>
<evidence type="ECO:0000313" key="23">
    <source>
        <dbReference type="EMBL" id="RUO19486.1"/>
    </source>
</evidence>
<keyword evidence="14 18" id="KW-0573">Peptidoglycan synthesis</keyword>
<evidence type="ECO:0000256" key="15">
    <source>
        <dbReference type="ARBA" id="ARBA00023211"/>
    </source>
</evidence>
<dbReference type="Gene3D" id="3.30.470.20">
    <property type="entry name" value="ATP-grasp fold, B domain"/>
    <property type="match status" value="1"/>
</dbReference>
<dbReference type="UniPathway" id="UPA00219"/>
<keyword evidence="7 18" id="KW-0963">Cytoplasm</keyword>
<evidence type="ECO:0000256" key="20">
    <source>
        <dbReference type="PIRSR" id="PIRSR039102-3"/>
    </source>
</evidence>
<feature type="active site" evidence="19">
    <location>
        <position position="16"/>
    </location>
</feature>
<evidence type="ECO:0000313" key="24">
    <source>
        <dbReference type="Proteomes" id="UP000288212"/>
    </source>
</evidence>
<dbReference type="InterPro" id="IPR011127">
    <property type="entry name" value="Dala_Dala_lig_N"/>
</dbReference>
<evidence type="ECO:0000256" key="7">
    <source>
        <dbReference type="ARBA" id="ARBA00022490"/>
    </source>
</evidence>
<dbReference type="InterPro" id="IPR011761">
    <property type="entry name" value="ATP-grasp"/>
</dbReference>
<evidence type="ECO:0000256" key="4">
    <source>
        <dbReference type="ARBA" id="ARBA00004752"/>
    </source>
</evidence>
<keyword evidence="13 18" id="KW-0133">Cell shape</keyword>
<dbReference type="SUPFAM" id="SSF56059">
    <property type="entry name" value="Glutathione synthetase ATP-binding domain-like"/>
    <property type="match status" value="1"/>
</dbReference>
<dbReference type="NCBIfam" id="NF002378">
    <property type="entry name" value="PRK01372.1"/>
    <property type="match status" value="1"/>
</dbReference>
<keyword evidence="9 20" id="KW-0479">Metal-binding</keyword>
<dbReference type="Gene3D" id="3.40.50.20">
    <property type="match status" value="1"/>
</dbReference>
<dbReference type="HAMAP" id="MF_00047">
    <property type="entry name" value="Dala_Dala_lig"/>
    <property type="match status" value="1"/>
</dbReference>
<dbReference type="SUPFAM" id="SSF52440">
    <property type="entry name" value="PreATP-grasp domain"/>
    <property type="match status" value="1"/>
</dbReference>
<evidence type="ECO:0000256" key="13">
    <source>
        <dbReference type="ARBA" id="ARBA00022960"/>
    </source>
</evidence>
<feature type="binding site" evidence="20">
    <location>
        <position position="266"/>
    </location>
    <ligand>
        <name>Mg(2+)</name>
        <dbReference type="ChEBI" id="CHEBI:18420"/>
        <label>2</label>
    </ligand>
</feature>
<feature type="domain" description="ATP-grasp" evidence="22">
    <location>
        <begin position="102"/>
        <end position="299"/>
    </location>
</feature>
<dbReference type="RefSeq" id="WP_126792968.1">
    <property type="nucleotide sequence ID" value="NZ_PIPI01000005.1"/>
</dbReference>
<dbReference type="GO" id="GO:0005524">
    <property type="term" value="F:ATP binding"/>
    <property type="evidence" value="ECO:0007669"/>
    <property type="project" value="UniProtKB-UniRule"/>
</dbReference>
<keyword evidence="15 20" id="KW-0464">Manganese</keyword>
<dbReference type="EMBL" id="PIPI01000005">
    <property type="protein sequence ID" value="RUO19486.1"/>
    <property type="molecule type" value="Genomic_DNA"/>
</dbReference>
<evidence type="ECO:0000256" key="8">
    <source>
        <dbReference type="ARBA" id="ARBA00022598"/>
    </source>
</evidence>
<dbReference type="InterPro" id="IPR011095">
    <property type="entry name" value="Dala_Dala_lig_C"/>
</dbReference>
<evidence type="ECO:0000256" key="10">
    <source>
        <dbReference type="ARBA" id="ARBA00022741"/>
    </source>
</evidence>
<evidence type="ECO:0000256" key="1">
    <source>
        <dbReference type="ARBA" id="ARBA00001936"/>
    </source>
</evidence>
<keyword evidence="10 21" id="KW-0547">Nucleotide-binding</keyword>
<dbReference type="PROSITE" id="PS00844">
    <property type="entry name" value="DALA_DALA_LIGASE_2"/>
    <property type="match status" value="1"/>
</dbReference>
<evidence type="ECO:0000256" key="2">
    <source>
        <dbReference type="ARBA" id="ARBA00003921"/>
    </source>
</evidence>
<dbReference type="FunFam" id="3.30.470.20:FF:000008">
    <property type="entry name" value="D-alanine--D-alanine ligase"/>
    <property type="match status" value="1"/>
</dbReference>
<keyword evidence="8 18" id="KW-0436">Ligase</keyword>
<evidence type="ECO:0000256" key="5">
    <source>
        <dbReference type="ARBA" id="ARBA00010871"/>
    </source>
</evidence>
<comment type="similarity">
    <text evidence="5 18">Belongs to the D-alanine--D-alanine ligase family.</text>
</comment>
<comment type="pathway">
    <text evidence="4 18">Cell wall biogenesis; peptidoglycan biosynthesis.</text>
</comment>
<evidence type="ECO:0000256" key="6">
    <source>
        <dbReference type="ARBA" id="ARBA00012216"/>
    </source>
</evidence>
<comment type="function">
    <text evidence="2 18">Cell wall formation.</text>
</comment>
<feature type="active site" evidence="19">
    <location>
        <position position="277"/>
    </location>
</feature>